<dbReference type="GO" id="GO:0015658">
    <property type="term" value="F:branched-chain amino acid transmembrane transporter activity"/>
    <property type="evidence" value="ECO:0007669"/>
    <property type="project" value="InterPro"/>
</dbReference>
<dbReference type="InterPro" id="IPR043428">
    <property type="entry name" value="LivM-like"/>
</dbReference>
<sequence length="345" mass="35738">MAVPLYVDAFWLRLGMFAFAGAVAALGLGLLLGQAGQLSLGHSFFVAVGAYGYTFLAAEERTVGVSHQAGLALPPVVAVVLAVLLAGAAGLVFSPIAARLRGIYLGIASLGLVFVGQHVLFNVEALTGGFNGRNVPGFTLLGWRFDSIPGETLYVLGVPFGREEKLWYLGLTVTAVAYLSCRNLVRGRPGRALRAIRDRELMAGIMGVPVTRYKAHAFLISSMYAGLGGVLLALAFGRIVPETFGMALAVEYLAMVVIGGLASPAGAVAGAAFVSCLPAVLERYAAVLPGLAPAGAEGISPAVAAKFAFGAAIVALLLFEPGGAAAIGGRLRSRSGRALHRFRRR</sequence>
<feature type="transmembrane region" description="Helical" evidence="6">
    <location>
        <begin position="12"/>
        <end position="32"/>
    </location>
</feature>
<evidence type="ECO:0000256" key="4">
    <source>
        <dbReference type="ARBA" id="ARBA00022989"/>
    </source>
</evidence>
<feature type="transmembrane region" description="Helical" evidence="6">
    <location>
        <begin position="39"/>
        <end position="56"/>
    </location>
</feature>
<dbReference type="PANTHER" id="PTHR30482">
    <property type="entry name" value="HIGH-AFFINITY BRANCHED-CHAIN AMINO ACID TRANSPORT SYSTEM PERMEASE"/>
    <property type="match status" value="1"/>
</dbReference>
<keyword evidence="3 6" id="KW-0812">Transmembrane</keyword>
<feature type="transmembrane region" description="Helical" evidence="6">
    <location>
        <begin position="166"/>
        <end position="185"/>
    </location>
</feature>
<feature type="transmembrane region" description="Helical" evidence="6">
    <location>
        <begin position="103"/>
        <end position="121"/>
    </location>
</feature>
<feature type="transmembrane region" description="Helical" evidence="6">
    <location>
        <begin position="217"/>
        <end position="240"/>
    </location>
</feature>
<reference evidence="7 8" key="1">
    <citation type="journal article" date="2015" name="Stand. Genomic Sci.">
        <title>Genomic Encyclopedia of Bacterial and Archaeal Type Strains, Phase III: the genomes of soil and plant-associated and newly described type strains.</title>
        <authorList>
            <person name="Whitman W.B."/>
            <person name="Woyke T."/>
            <person name="Klenk H.P."/>
            <person name="Zhou Y."/>
            <person name="Lilburn T.G."/>
            <person name="Beck B.J."/>
            <person name="De Vos P."/>
            <person name="Vandamme P."/>
            <person name="Eisen J.A."/>
            <person name="Garrity G."/>
            <person name="Hugenholtz P."/>
            <person name="Kyrpides N.C."/>
        </authorList>
    </citation>
    <scope>NUCLEOTIDE SEQUENCE [LARGE SCALE GENOMIC DNA]</scope>
    <source>
        <strain evidence="7 8">VKM Ac-2572</strain>
    </source>
</reference>
<evidence type="ECO:0000313" key="8">
    <source>
        <dbReference type="Proteomes" id="UP000294508"/>
    </source>
</evidence>
<evidence type="ECO:0000256" key="6">
    <source>
        <dbReference type="SAM" id="Phobius"/>
    </source>
</evidence>
<dbReference type="EMBL" id="SLWN01000006">
    <property type="protein sequence ID" value="TCO28071.1"/>
    <property type="molecule type" value="Genomic_DNA"/>
</dbReference>
<keyword evidence="8" id="KW-1185">Reference proteome</keyword>
<dbReference type="Pfam" id="PF02653">
    <property type="entry name" value="BPD_transp_2"/>
    <property type="match status" value="1"/>
</dbReference>
<keyword evidence="2" id="KW-1003">Cell membrane</keyword>
<accession>A0A4R2HFQ6</accession>
<dbReference type="AlphaFoldDB" id="A0A4R2HFQ6"/>
<comment type="caution">
    <text evidence="7">The sequence shown here is derived from an EMBL/GenBank/DDBJ whole genome shotgun (WGS) entry which is preliminary data.</text>
</comment>
<feature type="transmembrane region" description="Helical" evidence="6">
    <location>
        <begin position="76"/>
        <end position="96"/>
    </location>
</feature>
<protein>
    <submittedName>
        <fullName evidence="7">Branched-chain amino acid transport system permease protein</fullName>
    </submittedName>
</protein>
<organism evidence="7 8">
    <name type="scientific">Kribbella steppae</name>
    <dbReference type="NCBI Taxonomy" id="2512223"/>
    <lineage>
        <taxon>Bacteria</taxon>
        <taxon>Bacillati</taxon>
        <taxon>Actinomycetota</taxon>
        <taxon>Actinomycetes</taxon>
        <taxon>Propionibacteriales</taxon>
        <taxon>Kribbellaceae</taxon>
        <taxon>Kribbella</taxon>
    </lineage>
</organism>
<name>A0A4R2HFQ6_9ACTN</name>
<keyword evidence="4 6" id="KW-1133">Transmembrane helix</keyword>
<dbReference type="GO" id="GO:0005886">
    <property type="term" value="C:plasma membrane"/>
    <property type="evidence" value="ECO:0007669"/>
    <property type="project" value="UniProtKB-SubCell"/>
</dbReference>
<dbReference type="Proteomes" id="UP000294508">
    <property type="component" value="Unassembled WGS sequence"/>
</dbReference>
<dbReference type="CDD" id="cd06581">
    <property type="entry name" value="TM_PBP1_LivM_like"/>
    <property type="match status" value="1"/>
</dbReference>
<comment type="subcellular location">
    <subcellularLocation>
        <location evidence="1">Cell membrane</location>
        <topology evidence="1">Multi-pass membrane protein</topology>
    </subcellularLocation>
</comment>
<gene>
    <name evidence="7" type="ORF">EV652_10653</name>
</gene>
<feature type="transmembrane region" description="Helical" evidence="6">
    <location>
        <begin position="252"/>
        <end position="277"/>
    </location>
</feature>
<evidence type="ECO:0000256" key="3">
    <source>
        <dbReference type="ARBA" id="ARBA00022692"/>
    </source>
</evidence>
<feature type="transmembrane region" description="Helical" evidence="6">
    <location>
        <begin position="284"/>
        <end position="303"/>
    </location>
</feature>
<evidence type="ECO:0000256" key="1">
    <source>
        <dbReference type="ARBA" id="ARBA00004651"/>
    </source>
</evidence>
<dbReference type="RefSeq" id="WP_132210299.1">
    <property type="nucleotide sequence ID" value="NZ_SLWN01000006.1"/>
</dbReference>
<feature type="transmembrane region" description="Helical" evidence="6">
    <location>
        <begin position="309"/>
        <end position="331"/>
    </location>
</feature>
<dbReference type="PANTHER" id="PTHR30482:SF5">
    <property type="entry name" value="ABC TRANSPORTER PERMEASE PROTEIN"/>
    <property type="match status" value="1"/>
</dbReference>
<keyword evidence="5 6" id="KW-0472">Membrane</keyword>
<evidence type="ECO:0000256" key="2">
    <source>
        <dbReference type="ARBA" id="ARBA00022475"/>
    </source>
</evidence>
<evidence type="ECO:0000256" key="5">
    <source>
        <dbReference type="ARBA" id="ARBA00023136"/>
    </source>
</evidence>
<proteinExistence type="predicted"/>
<dbReference type="OrthoDB" id="9814461at2"/>
<dbReference type="InterPro" id="IPR001851">
    <property type="entry name" value="ABC_transp_permease"/>
</dbReference>
<evidence type="ECO:0000313" key="7">
    <source>
        <dbReference type="EMBL" id="TCO28071.1"/>
    </source>
</evidence>